<organism evidence="2 3">
    <name type="scientific">Falsigemmobacter faecalis</name>
    <dbReference type="NCBI Taxonomy" id="2488730"/>
    <lineage>
        <taxon>Bacteria</taxon>
        <taxon>Pseudomonadati</taxon>
        <taxon>Pseudomonadota</taxon>
        <taxon>Alphaproteobacteria</taxon>
        <taxon>Rhodobacterales</taxon>
        <taxon>Paracoccaceae</taxon>
        <taxon>Falsigemmobacter</taxon>
    </lineage>
</organism>
<protein>
    <recommendedName>
        <fullName evidence="1">TniQ domain-containing protein</fullName>
    </recommendedName>
</protein>
<dbReference type="AlphaFoldDB" id="A0A3P3D7D3"/>
<sequence>MQGAKPHPNESLSGYLRRCAHDELYETVAPFYGRLEVRYGRPLLGQLATVATKLQLEGSVLEQITPVSGAEKGQFPLQFERSSCDPFCPYCLRENGFWDISWRHCYVSACPRHGARLVDRCGRCETQITPATGGFLACECGAPFAEFPASQASEAEVAISARLIESRWGTDSQPPASFDRFIHFLHGSVQSSRLDKPGKARLPRSAEDAASVAKAVWPMLENPQEAFAQLISAKLLESADRDITLPMKLGGWYQSLSRFRGPWYDPFWAVVRSLGAGQKEGPCIQENDRLTAKEAAAILAVRADRIVEAVRSGKIGGEIKESALGHRRTWVDRAESENIATESARYWEAKTAAEFLGVSKKQFALLGDAGFVAPVDRNSLPPLTDGIFKASELQRLAETIRVGARSPAGGGTTIRFADINQRRTNELQALKRVFNAIKAGKLRAVSAASDDALGAFSFSEDDLRALIDSPEQNKFYTALQVSQICGWKHECVTHWCREDLLESRKSKTGGADSYEISPEALAAFQSMYVVLSDVAKLTGTSSRRLISVCDARGVKAFAKRCGGATSRCYLVKAADLFG</sequence>
<comment type="caution">
    <text evidence="2">The sequence shown here is derived from an EMBL/GenBank/DDBJ whole genome shotgun (WGS) entry which is preliminary data.</text>
</comment>
<proteinExistence type="predicted"/>
<dbReference type="EMBL" id="RRAZ01000035">
    <property type="protein sequence ID" value="RRH70239.1"/>
    <property type="molecule type" value="Genomic_DNA"/>
</dbReference>
<gene>
    <name evidence="2" type="ORF">EG244_17255</name>
</gene>
<dbReference type="Proteomes" id="UP000282125">
    <property type="component" value="Unassembled WGS sequence"/>
</dbReference>
<keyword evidence="3" id="KW-1185">Reference proteome</keyword>
<feature type="domain" description="TniQ" evidence="1">
    <location>
        <begin position="5"/>
        <end position="117"/>
    </location>
</feature>
<dbReference type="InterPro" id="IPR009492">
    <property type="entry name" value="TniQ"/>
</dbReference>
<reference evidence="2 3" key="1">
    <citation type="submission" date="2018-11" db="EMBL/GenBank/DDBJ databases">
        <title>Gemmobacter sp. nov., YIM 102744-1 draft genome.</title>
        <authorList>
            <person name="Li G."/>
            <person name="Jiang Y."/>
        </authorList>
    </citation>
    <scope>NUCLEOTIDE SEQUENCE [LARGE SCALE GENOMIC DNA]</scope>
    <source>
        <strain evidence="2 3">YIM 102744-1</strain>
    </source>
</reference>
<dbReference type="OrthoDB" id="6917259at2"/>
<evidence type="ECO:0000313" key="3">
    <source>
        <dbReference type="Proteomes" id="UP000282125"/>
    </source>
</evidence>
<accession>A0A3P3D7D3</accession>
<name>A0A3P3D7D3_9RHOB</name>
<dbReference type="Pfam" id="PF06527">
    <property type="entry name" value="TniQ"/>
    <property type="match status" value="1"/>
</dbReference>
<evidence type="ECO:0000313" key="2">
    <source>
        <dbReference type="EMBL" id="RRH70239.1"/>
    </source>
</evidence>
<evidence type="ECO:0000259" key="1">
    <source>
        <dbReference type="Pfam" id="PF06527"/>
    </source>
</evidence>